<dbReference type="AlphaFoldDB" id="A0A0V0RYI7"/>
<gene>
    <name evidence="1" type="ORF">T07_9267</name>
</gene>
<dbReference type="Proteomes" id="UP000054630">
    <property type="component" value="Unassembled WGS sequence"/>
</dbReference>
<sequence length="62" mass="7427">MANKLYVMNLKIFFPYYTKRCFLPRLNSSRNADFFLLKCFSSIDCELNIIWISIVHAVLFKE</sequence>
<proteinExistence type="predicted"/>
<accession>A0A0V0RYI7</accession>
<protein>
    <submittedName>
        <fullName evidence="1">Uncharacterized protein</fullName>
    </submittedName>
</protein>
<reference evidence="1 2" key="1">
    <citation type="submission" date="2015-01" db="EMBL/GenBank/DDBJ databases">
        <title>Evolution of Trichinella species and genotypes.</title>
        <authorList>
            <person name="Korhonen P.K."/>
            <person name="Edoardo P."/>
            <person name="Giuseppe L.R."/>
            <person name="Gasser R.B."/>
        </authorList>
    </citation>
    <scope>NUCLEOTIDE SEQUENCE [LARGE SCALE GENOMIC DNA]</scope>
    <source>
        <strain evidence="1">ISS37</strain>
    </source>
</reference>
<comment type="caution">
    <text evidence="1">The sequence shown here is derived from an EMBL/GenBank/DDBJ whole genome shotgun (WGS) entry which is preliminary data.</text>
</comment>
<name>A0A0V0RYI7_9BILA</name>
<evidence type="ECO:0000313" key="1">
    <source>
        <dbReference type="EMBL" id="KRX19423.1"/>
    </source>
</evidence>
<dbReference type="EMBL" id="JYDL01000059">
    <property type="protein sequence ID" value="KRX19423.1"/>
    <property type="molecule type" value="Genomic_DNA"/>
</dbReference>
<evidence type="ECO:0000313" key="2">
    <source>
        <dbReference type="Proteomes" id="UP000054630"/>
    </source>
</evidence>
<keyword evidence="2" id="KW-1185">Reference proteome</keyword>
<organism evidence="1 2">
    <name type="scientific">Trichinella nelsoni</name>
    <dbReference type="NCBI Taxonomy" id="6336"/>
    <lineage>
        <taxon>Eukaryota</taxon>
        <taxon>Metazoa</taxon>
        <taxon>Ecdysozoa</taxon>
        <taxon>Nematoda</taxon>
        <taxon>Enoplea</taxon>
        <taxon>Dorylaimia</taxon>
        <taxon>Trichinellida</taxon>
        <taxon>Trichinellidae</taxon>
        <taxon>Trichinella</taxon>
    </lineage>
</organism>